<evidence type="ECO:0000256" key="6">
    <source>
        <dbReference type="SAM" id="MobiDB-lite"/>
    </source>
</evidence>
<dbReference type="NCBIfam" id="TIGR01011">
    <property type="entry name" value="rpsB_bact"/>
    <property type="match status" value="1"/>
</dbReference>
<evidence type="ECO:0000256" key="5">
    <source>
        <dbReference type="HAMAP-Rule" id="MF_00291"/>
    </source>
</evidence>
<evidence type="ECO:0000313" key="8">
    <source>
        <dbReference type="Proteomes" id="UP000178759"/>
    </source>
</evidence>
<keyword evidence="3 5" id="KW-0687">Ribonucleoprotein</keyword>
<evidence type="ECO:0000256" key="1">
    <source>
        <dbReference type="ARBA" id="ARBA00006242"/>
    </source>
</evidence>
<evidence type="ECO:0000256" key="3">
    <source>
        <dbReference type="ARBA" id="ARBA00023274"/>
    </source>
</evidence>
<dbReference type="GO" id="GO:0003735">
    <property type="term" value="F:structural constituent of ribosome"/>
    <property type="evidence" value="ECO:0007669"/>
    <property type="project" value="InterPro"/>
</dbReference>
<dbReference type="InterPro" id="IPR005706">
    <property type="entry name" value="Ribosomal_uS2_bac/mit/plastid"/>
</dbReference>
<accession>A0A1F6AGQ0</accession>
<dbReference type="HAMAP" id="MF_00291_B">
    <property type="entry name" value="Ribosomal_uS2_B"/>
    <property type="match status" value="1"/>
</dbReference>
<name>A0A1F6AGQ0_9BACT</name>
<dbReference type="InterPro" id="IPR001865">
    <property type="entry name" value="Ribosomal_uS2"/>
</dbReference>
<dbReference type="SUPFAM" id="SSF52313">
    <property type="entry name" value="Ribosomal protein S2"/>
    <property type="match status" value="1"/>
</dbReference>
<dbReference type="Gene3D" id="1.10.287.610">
    <property type="entry name" value="Helix hairpin bin"/>
    <property type="match status" value="1"/>
</dbReference>
<feature type="region of interest" description="Disordered" evidence="6">
    <location>
        <begin position="223"/>
        <end position="251"/>
    </location>
</feature>
<reference evidence="7 8" key="1">
    <citation type="journal article" date="2016" name="Nat. Commun.">
        <title>Thousands of microbial genomes shed light on interconnected biogeochemical processes in an aquifer system.</title>
        <authorList>
            <person name="Anantharaman K."/>
            <person name="Brown C.T."/>
            <person name="Hug L.A."/>
            <person name="Sharon I."/>
            <person name="Castelle C.J."/>
            <person name="Probst A.J."/>
            <person name="Thomas B.C."/>
            <person name="Singh A."/>
            <person name="Wilkins M.J."/>
            <person name="Karaoz U."/>
            <person name="Brodie E.L."/>
            <person name="Williams K.H."/>
            <person name="Hubbard S.S."/>
            <person name="Banfield J.F."/>
        </authorList>
    </citation>
    <scope>NUCLEOTIDE SEQUENCE [LARGE SCALE GENOMIC DNA]</scope>
</reference>
<evidence type="ECO:0000256" key="4">
    <source>
        <dbReference type="ARBA" id="ARBA00035256"/>
    </source>
</evidence>
<dbReference type="Pfam" id="PF00318">
    <property type="entry name" value="Ribosomal_S2"/>
    <property type="match status" value="1"/>
</dbReference>
<dbReference type="EMBL" id="MFJV01000001">
    <property type="protein sequence ID" value="OGG23776.1"/>
    <property type="molecule type" value="Genomic_DNA"/>
</dbReference>
<sequence length="251" mass="28204">MEEITLQQLLEAGCHFGHKAERWNPKATEFIYAEKDGIHIIDLAKTKTGLEAAAQFVKEVAQRGGTVLFVATKRQASGIVKELAESCGAPYLTQRWIGGFLTNWDEVHKNIKKIIRLAEEQKTGAWKKFPKHEQTKLGHYLSRLNVFYGGVLTLNAPPDALFIVDIRKEDAAVREGKRREIPIVGVVDTNSDPADINFVIPANDDAVGSIRIIAKYIADAYKEGREKTEKESKKEEKKETKEKEKKDASKT</sequence>
<dbReference type="PANTHER" id="PTHR12534">
    <property type="entry name" value="30S RIBOSOMAL PROTEIN S2 PROKARYOTIC AND ORGANELLAR"/>
    <property type="match status" value="1"/>
</dbReference>
<dbReference type="PANTHER" id="PTHR12534:SF0">
    <property type="entry name" value="SMALL RIBOSOMAL SUBUNIT PROTEIN US2M"/>
    <property type="match status" value="1"/>
</dbReference>
<comment type="similarity">
    <text evidence="1 5">Belongs to the universal ribosomal protein uS2 family.</text>
</comment>
<dbReference type="Proteomes" id="UP000178759">
    <property type="component" value="Unassembled WGS sequence"/>
</dbReference>
<dbReference type="Gene3D" id="3.40.50.10490">
    <property type="entry name" value="Glucose-6-phosphate isomerase like protein, domain 1"/>
    <property type="match status" value="1"/>
</dbReference>
<evidence type="ECO:0000313" key="7">
    <source>
        <dbReference type="EMBL" id="OGG23776.1"/>
    </source>
</evidence>
<protein>
    <recommendedName>
        <fullName evidence="4 5">Small ribosomal subunit protein uS2</fullName>
    </recommendedName>
</protein>
<dbReference type="CDD" id="cd01425">
    <property type="entry name" value="RPS2"/>
    <property type="match status" value="1"/>
</dbReference>
<dbReference type="InterPro" id="IPR023591">
    <property type="entry name" value="Ribosomal_uS2_flav_dom_sf"/>
</dbReference>
<dbReference type="STRING" id="1798392.A3A79_01035"/>
<dbReference type="PRINTS" id="PR00395">
    <property type="entry name" value="RIBOSOMALS2"/>
</dbReference>
<keyword evidence="2 5" id="KW-0689">Ribosomal protein</keyword>
<proteinExistence type="inferred from homology"/>
<dbReference type="GO" id="GO:0006412">
    <property type="term" value="P:translation"/>
    <property type="evidence" value="ECO:0007669"/>
    <property type="project" value="UniProtKB-UniRule"/>
</dbReference>
<comment type="caution">
    <text evidence="7">The sequence shown here is derived from an EMBL/GenBank/DDBJ whole genome shotgun (WGS) entry which is preliminary data.</text>
</comment>
<dbReference type="AlphaFoldDB" id="A0A1F6AGQ0"/>
<organism evidence="7 8">
    <name type="scientific">Candidatus Gottesmanbacteria bacterium RIFCSPLOWO2_01_FULL_43_11b</name>
    <dbReference type="NCBI Taxonomy" id="1798392"/>
    <lineage>
        <taxon>Bacteria</taxon>
        <taxon>Candidatus Gottesmaniibacteriota</taxon>
    </lineage>
</organism>
<evidence type="ECO:0000256" key="2">
    <source>
        <dbReference type="ARBA" id="ARBA00022980"/>
    </source>
</evidence>
<gene>
    <name evidence="5" type="primary">rpsB</name>
    <name evidence="7" type="ORF">A3A79_01035</name>
</gene>
<dbReference type="GO" id="GO:0022627">
    <property type="term" value="C:cytosolic small ribosomal subunit"/>
    <property type="evidence" value="ECO:0007669"/>
    <property type="project" value="TreeGrafter"/>
</dbReference>